<feature type="modified residue" description="Phosphohistidine" evidence="12">
    <location>
        <position position="654"/>
    </location>
</feature>
<evidence type="ECO:0000256" key="9">
    <source>
        <dbReference type="ARBA" id="ARBA00022989"/>
    </source>
</evidence>
<dbReference type="InterPro" id="IPR005467">
    <property type="entry name" value="His_kinase_dom"/>
</dbReference>
<evidence type="ECO:0000256" key="7">
    <source>
        <dbReference type="ARBA" id="ARBA00022741"/>
    </source>
</evidence>
<dbReference type="FunFam" id="3.30.565.10:FF:000010">
    <property type="entry name" value="Sensor histidine kinase RcsC"/>
    <property type="match status" value="1"/>
</dbReference>
<dbReference type="GO" id="GO:0005886">
    <property type="term" value="C:plasma membrane"/>
    <property type="evidence" value="ECO:0007669"/>
    <property type="project" value="UniProtKB-SubCell"/>
</dbReference>
<feature type="domain" description="HPt" evidence="17">
    <location>
        <begin position="615"/>
        <end position="714"/>
    </location>
</feature>
<dbReference type="Gene3D" id="3.30.565.10">
    <property type="entry name" value="Histidine kinase-like ATPase, C-terminal domain"/>
    <property type="match status" value="1"/>
</dbReference>
<keyword evidence="11" id="KW-0472">Membrane</keyword>
<dbReference type="CDD" id="cd16922">
    <property type="entry name" value="HATPase_EvgS-ArcB-TorS-like"/>
    <property type="match status" value="1"/>
</dbReference>
<dbReference type="Gene3D" id="3.40.50.2300">
    <property type="match status" value="1"/>
</dbReference>
<evidence type="ECO:0000256" key="2">
    <source>
        <dbReference type="ARBA" id="ARBA00004651"/>
    </source>
</evidence>
<organism evidence="18 19">
    <name type="scientific">Desulfonatronospira thiodismutans ASO3-1</name>
    <dbReference type="NCBI Taxonomy" id="555779"/>
    <lineage>
        <taxon>Bacteria</taxon>
        <taxon>Pseudomonadati</taxon>
        <taxon>Thermodesulfobacteriota</taxon>
        <taxon>Desulfovibrionia</taxon>
        <taxon>Desulfovibrionales</taxon>
        <taxon>Desulfonatronovibrionaceae</taxon>
        <taxon>Desulfonatronospira</taxon>
    </lineage>
</organism>
<dbReference type="InterPro" id="IPR036641">
    <property type="entry name" value="HPT_dom_sf"/>
</dbReference>
<keyword evidence="9" id="KW-1133">Transmembrane helix</keyword>
<dbReference type="InterPro" id="IPR001789">
    <property type="entry name" value="Sig_transdc_resp-reg_receiver"/>
</dbReference>
<evidence type="ECO:0000259" key="17">
    <source>
        <dbReference type="PROSITE" id="PS50894"/>
    </source>
</evidence>
<evidence type="ECO:0000256" key="8">
    <source>
        <dbReference type="ARBA" id="ARBA00022840"/>
    </source>
</evidence>
<dbReference type="InterPro" id="IPR036097">
    <property type="entry name" value="HisK_dim/P_sf"/>
</dbReference>
<name>D6SNI7_9BACT</name>
<dbReference type="OrthoDB" id="5291616at2"/>
<dbReference type="Pfam" id="PF00072">
    <property type="entry name" value="Response_reg"/>
    <property type="match status" value="1"/>
</dbReference>
<dbReference type="PROSITE" id="PS50110">
    <property type="entry name" value="RESPONSE_REGULATORY"/>
    <property type="match status" value="1"/>
</dbReference>
<dbReference type="PROSITE" id="PS50109">
    <property type="entry name" value="HIS_KIN"/>
    <property type="match status" value="1"/>
</dbReference>
<dbReference type="InterPro" id="IPR004358">
    <property type="entry name" value="Sig_transdc_His_kin-like_C"/>
</dbReference>
<dbReference type="SUPFAM" id="SSF47226">
    <property type="entry name" value="Histidine-containing phosphotransfer domain, HPT domain"/>
    <property type="match status" value="1"/>
</dbReference>
<dbReference type="CDD" id="cd00082">
    <property type="entry name" value="HisKA"/>
    <property type="match status" value="1"/>
</dbReference>
<comment type="subcellular location">
    <subcellularLocation>
        <location evidence="2">Cell membrane</location>
        <topology evidence="2">Multi-pass membrane protein</topology>
    </subcellularLocation>
</comment>
<dbReference type="InterPro" id="IPR008207">
    <property type="entry name" value="Sig_transdc_His_kin_Hpt_dom"/>
</dbReference>
<dbReference type="PANTHER" id="PTHR45339:SF1">
    <property type="entry name" value="HYBRID SIGNAL TRANSDUCTION HISTIDINE KINASE J"/>
    <property type="match status" value="1"/>
</dbReference>
<accession>D6SNI7</accession>
<dbReference type="Pfam" id="PF01627">
    <property type="entry name" value="Hpt"/>
    <property type="match status" value="1"/>
</dbReference>
<dbReference type="InterPro" id="IPR003594">
    <property type="entry name" value="HATPase_dom"/>
</dbReference>
<reference evidence="18" key="1">
    <citation type="submission" date="2010-05" db="EMBL/GenBank/DDBJ databases">
        <title>The draft genome of Desulfonatronospira thiodismutans ASO3-1.</title>
        <authorList>
            <consortium name="US DOE Joint Genome Institute (JGI-PGF)"/>
            <person name="Lucas S."/>
            <person name="Copeland A."/>
            <person name="Lapidus A."/>
            <person name="Cheng J.-F."/>
            <person name="Bruce D."/>
            <person name="Goodwin L."/>
            <person name="Pitluck S."/>
            <person name="Chertkov O."/>
            <person name="Brettin T."/>
            <person name="Detter J.C."/>
            <person name="Han C."/>
            <person name="Land M.L."/>
            <person name="Hauser L."/>
            <person name="Kyrpides N."/>
            <person name="Mikhailova N."/>
            <person name="Muyzer G."/>
            <person name="Woyke T."/>
        </authorList>
    </citation>
    <scope>NUCLEOTIDE SEQUENCE [LARGE SCALE GENOMIC DNA]</scope>
    <source>
        <strain evidence="18">ASO3-1</strain>
    </source>
</reference>
<feature type="coiled-coil region" evidence="14">
    <location>
        <begin position="179"/>
        <end position="206"/>
    </location>
</feature>
<dbReference type="AlphaFoldDB" id="D6SNI7"/>
<dbReference type="PRINTS" id="PR00344">
    <property type="entry name" value="BCTRLSENSOR"/>
</dbReference>
<comment type="catalytic activity">
    <reaction evidence="1">
        <text>ATP + protein L-histidine = ADP + protein N-phospho-L-histidine.</text>
        <dbReference type="EC" id="2.7.13.3"/>
    </reaction>
</comment>
<evidence type="ECO:0000256" key="6">
    <source>
        <dbReference type="ARBA" id="ARBA00022692"/>
    </source>
</evidence>
<evidence type="ECO:0000256" key="1">
    <source>
        <dbReference type="ARBA" id="ARBA00000085"/>
    </source>
</evidence>
<dbReference type="EMBL" id="ACJN02000002">
    <property type="protein sequence ID" value="EFI34313.1"/>
    <property type="molecule type" value="Genomic_DNA"/>
</dbReference>
<evidence type="ECO:0000313" key="19">
    <source>
        <dbReference type="Proteomes" id="UP000005496"/>
    </source>
</evidence>
<dbReference type="CDD" id="cd00088">
    <property type="entry name" value="HPT"/>
    <property type="match status" value="1"/>
</dbReference>
<keyword evidence="19" id="KW-1185">Reference proteome</keyword>
<evidence type="ECO:0000256" key="13">
    <source>
        <dbReference type="PROSITE-ProRule" id="PRU00169"/>
    </source>
</evidence>
<evidence type="ECO:0000256" key="12">
    <source>
        <dbReference type="PROSITE-ProRule" id="PRU00110"/>
    </source>
</evidence>
<feature type="domain" description="Histidine kinase" evidence="15">
    <location>
        <begin position="216"/>
        <end position="437"/>
    </location>
</feature>
<sequence length="714" mass="79713">MTDHLEQRIRFLEEQVNYLTQEKRAAMQALELAASMSNFETSLNQVDTPDMILREAADRLKKLIAFKSLCFFLVDEQDSSFYPGYCEPQECLETISTEMQVLVDDKTFAWALGRNKPVVVTALSGDQLMLHAMKTSSRTRGIFFGVLDVEYKEVMDSIQMLATIIFMSVAGALESFELYRNIRQMNNQLTQSNAELRTAKEAALEASRAKSEFLANMSHELRTPISSIISGLKLLAPMEEDPQKLSILNTCKDSAEALHSIINDSLDLAKIEAGKIELIPENFDLHHELAKNLNTFRPQAGTKGLDLRLQMDPGLPRLVRADMHRLGQILRNLLSNAVKFTREGWVELGAEVLIKNEKSCGVNFWVQDTGIGIPKDVLPRLFEAYAQADGSYSKKYGGTGLGLAITRYLVRLMGGSISVHSKEGEGSCFTLNITFELPPEGQAEEVQDPDAEEQTPPEPLNILVAEDQDLPRMYVRHILEQAGHRVIEAHDGIQAVEEALNNPLDLVLMDIQMPGMDGIQASRRIRDALAPQKPAIIALTAYAMQTDRQNFLDAGMDDHLSKPVHPKLLLAKVNALAGSAAAESSLSSGNQDPLQDLQKNGPVNMDLVQEMFEDSRFWLHLVQLFTTQEQPAHIARLDEVLQARDAQRMKRLAHTLKGTMSTLCAERARDLAQSLEKNAGLENWAGIEQDCQALKEELQRMKTFAQKTDIQGDE</sequence>
<dbReference type="SUPFAM" id="SSF47384">
    <property type="entry name" value="Homodimeric domain of signal transducing histidine kinase"/>
    <property type="match status" value="1"/>
</dbReference>
<dbReference type="SMART" id="SM00387">
    <property type="entry name" value="HATPase_c"/>
    <property type="match status" value="1"/>
</dbReference>
<comment type="caution">
    <text evidence="18">The sequence shown here is derived from an EMBL/GenBank/DDBJ whole genome shotgun (WGS) entry which is preliminary data.</text>
</comment>
<keyword evidence="4" id="KW-1003">Cell membrane</keyword>
<dbReference type="Gene3D" id="1.10.287.130">
    <property type="match status" value="1"/>
</dbReference>
<dbReference type="InterPro" id="IPR003661">
    <property type="entry name" value="HisK_dim/P_dom"/>
</dbReference>
<dbReference type="SUPFAM" id="SSF55781">
    <property type="entry name" value="GAF domain-like"/>
    <property type="match status" value="1"/>
</dbReference>
<feature type="domain" description="Response regulatory" evidence="16">
    <location>
        <begin position="461"/>
        <end position="577"/>
    </location>
</feature>
<proteinExistence type="predicted"/>
<keyword evidence="7" id="KW-0547">Nucleotide-binding</keyword>
<keyword evidence="14" id="KW-0175">Coiled coil</keyword>
<evidence type="ECO:0000256" key="14">
    <source>
        <dbReference type="SAM" id="Coils"/>
    </source>
</evidence>
<dbReference type="SUPFAM" id="SSF55874">
    <property type="entry name" value="ATPase domain of HSP90 chaperone/DNA topoisomerase II/histidine kinase"/>
    <property type="match status" value="1"/>
</dbReference>
<dbReference type="eggNOG" id="COG2205">
    <property type="taxonomic scope" value="Bacteria"/>
</dbReference>
<gene>
    <name evidence="18" type="ORF">Dthio_PD1664</name>
</gene>
<dbReference type="SMART" id="SM00448">
    <property type="entry name" value="REC"/>
    <property type="match status" value="1"/>
</dbReference>
<evidence type="ECO:0000256" key="3">
    <source>
        <dbReference type="ARBA" id="ARBA00012438"/>
    </source>
</evidence>
<dbReference type="InterPro" id="IPR036890">
    <property type="entry name" value="HATPase_C_sf"/>
</dbReference>
<dbReference type="PANTHER" id="PTHR45339">
    <property type="entry name" value="HYBRID SIGNAL TRANSDUCTION HISTIDINE KINASE J"/>
    <property type="match status" value="1"/>
</dbReference>
<dbReference type="SMART" id="SM00388">
    <property type="entry name" value="HisKA"/>
    <property type="match status" value="1"/>
</dbReference>
<keyword evidence="5 13" id="KW-0597">Phosphoprotein</keyword>
<keyword evidence="8" id="KW-0067">ATP-binding</keyword>
<feature type="modified residue" description="4-aspartylphosphate" evidence="13">
    <location>
        <position position="510"/>
    </location>
</feature>
<evidence type="ECO:0000256" key="4">
    <source>
        <dbReference type="ARBA" id="ARBA00022475"/>
    </source>
</evidence>
<dbReference type="SUPFAM" id="SSF52172">
    <property type="entry name" value="CheY-like"/>
    <property type="match status" value="1"/>
</dbReference>
<dbReference type="Pfam" id="PF02518">
    <property type="entry name" value="HATPase_c"/>
    <property type="match status" value="1"/>
</dbReference>
<evidence type="ECO:0000259" key="16">
    <source>
        <dbReference type="PROSITE" id="PS50110"/>
    </source>
</evidence>
<dbReference type="EC" id="2.7.13.3" evidence="3"/>
<dbReference type="GO" id="GO:0000155">
    <property type="term" value="F:phosphorelay sensor kinase activity"/>
    <property type="evidence" value="ECO:0007669"/>
    <property type="project" value="InterPro"/>
</dbReference>
<dbReference type="Proteomes" id="UP000005496">
    <property type="component" value="Unassembled WGS sequence"/>
</dbReference>
<dbReference type="RefSeq" id="WP_008869641.1">
    <property type="nucleotide sequence ID" value="NZ_ACJN02000002.1"/>
</dbReference>
<dbReference type="Gene3D" id="1.20.120.160">
    <property type="entry name" value="HPT domain"/>
    <property type="match status" value="1"/>
</dbReference>
<keyword evidence="6" id="KW-0812">Transmembrane</keyword>
<evidence type="ECO:0000256" key="11">
    <source>
        <dbReference type="ARBA" id="ARBA00023136"/>
    </source>
</evidence>
<keyword evidence="18" id="KW-0808">Transferase</keyword>
<evidence type="ECO:0000259" key="15">
    <source>
        <dbReference type="PROSITE" id="PS50109"/>
    </source>
</evidence>
<dbReference type="InterPro" id="IPR011006">
    <property type="entry name" value="CheY-like_superfamily"/>
</dbReference>
<dbReference type="CDD" id="cd17546">
    <property type="entry name" value="REC_hyHK_CKI1_RcsC-like"/>
    <property type="match status" value="1"/>
</dbReference>
<keyword evidence="18" id="KW-0418">Kinase</keyword>
<dbReference type="PROSITE" id="PS50894">
    <property type="entry name" value="HPT"/>
    <property type="match status" value="1"/>
</dbReference>
<feature type="coiled-coil region" evidence="14">
    <location>
        <begin position="2"/>
        <end position="29"/>
    </location>
</feature>
<dbReference type="GO" id="GO:0005524">
    <property type="term" value="F:ATP binding"/>
    <property type="evidence" value="ECO:0007669"/>
    <property type="project" value="UniProtKB-KW"/>
</dbReference>
<dbReference type="Pfam" id="PF00512">
    <property type="entry name" value="HisKA"/>
    <property type="match status" value="1"/>
</dbReference>
<evidence type="ECO:0000313" key="18">
    <source>
        <dbReference type="EMBL" id="EFI34313.1"/>
    </source>
</evidence>
<evidence type="ECO:0000256" key="5">
    <source>
        <dbReference type="ARBA" id="ARBA00022553"/>
    </source>
</evidence>
<keyword evidence="10" id="KW-0902">Two-component regulatory system</keyword>
<protein>
    <recommendedName>
        <fullName evidence="3">histidine kinase</fullName>
        <ecNumber evidence="3">2.7.13.3</ecNumber>
    </recommendedName>
</protein>
<evidence type="ECO:0000256" key="10">
    <source>
        <dbReference type="ARBA" id="ARBA00023012"/>
    </source>
</evidence>